<dbReference type="EMBL" id="BEZZ01000898">
    <property type="protein sequence ID" value="GCC36858.1"/>
    <property type="molecule type" value="Genomic_DNA"/>
</dbReference>
<dbReference type="GO" id="GO:0020037">
    <property type="term" value="F:heme binding"/>
    <property type="evidence" value="ECO:0007669"/>
    <property type="project" value="InterPro"/>
</dbReference>
<protein>
    <recommendedName>
        <fullName evidence="13">Cytochrome P450</fullName>
    </recommendedName>
</protein>
<dbReference type="PRINTS" id="PR00463">
    <property type="entry name" value="EP450I"/>
</dbReference>
<dbReference type="GO" id="GO:0006805">
    <property type="term" value="P:xenobiotic metabolic process"/>
    <property type="evidence" value="ECO:0007669"/>
    <property type="project" value="TreeGrafter"/>
</dbReference>
<evidence type="ECO:0000256" key="7">
    <source>
        <dbReference type="ARBA" id="ARBA00023136"/>
    </source>
</evidence>
<dbReference type="Gene3D" id="1.10.630.10">
    <property type="entry name" value="Cytochrome P450"/>
    <property type="match status" value="1"/>
</dbReference>
<keyword evidence="5 9" id="KW-0560">Oxidoreductase</keyword>
<evidence type="ECO:0000256" key="9">
    <source>
        <dbReference type="RuleBase" id="RU000461"/>
    </source>
</evidence>
<evidence type="ECO:0008006" key="13">
    <source>
        <dbReference type="Google" id="ProtNLM"/>
    </source>
</evidence>
<reference evidence="11 12" key="1">
    <citation type="journal article" date="2018" name="Nat. Ecol. Evol.">
        <title>Shark genomes provide insights into elasmobranch evolution and the origin of vertebrates.</title>
        <authorList>
            <person name="Hara Y"/>
            <person name="Yamaguchi K"/>
            <person name="Onimaru K"/>
            <person name="Kadota M"/>
            <person name="Koyanagi M"/>
            <person name="Keeley SD"/>
            <person name="Tatsumi K"/>
            <person name="Tanaka K"/>
            <person name="Motone F"/>
            <person name="Kageyama Y"/>
            <person name="Nozu R"/>
            <person name="Adachi N"/>
            <person name="Nishimura O"/>
            <person name="Nakagawa R"/>
            <person name="Tanegashima C"/>
            <person name="Kiyatake I"/>
            <person name="Matsumoto R"/>
            <person name="Murakumo K"/>
            <person name="Nishida K"/>
            <person name="Terakita A"/>
            <person name="Kuratani S"/>
            <person name="Sato K"/>
            <person name="Hyodo S Kuraku.S."/>
        </authorList>
    </citation>
    <scope>NUCLEOTIDE SEQUENCE [LARGE SCALE GENOMIC DNA]</scope>
</reference>
<dbReference type="PANTHER" id="PTHR24300">
    <property type="entry name" value="CYTOCHROME P450 508A4-RELATED"/>
    <property type="match status" value="1"/>
</dbReference>
<evidence type="ECO:0000313" key="11">
    <source>
        <dbReference type="EMBL" id="GCC36858.1"/>
    </source>
</evidence>
<dbReference type="FunFam" id="1.10.630.10:FF:000004">
    <property type="entry name" value="cytochrome P450 2D15 isoform X1"/>
    <property type="match status" value="1"/>
</dbReference>
<dbReference type="InterPro" id="IPR036396">
    <property type="entry name" value="Cyt_P450_sf"/>
</dbReference>
<dbReference type="InterPro" id="IPR001128">
    <property type="entry name" value="Cyt_P450"/>
</dbReference>
<proteinExistence type="inferred from homology"/>
<feature type="transmembrane region" description="Helical" evidence="10">
    <location>
        <begin position="33"/>
        <end position="50"/>
    </location>
</feature>
<keyword evidence="8 9" id="KW-0349">Heme</keyword>
<dbReference type="SUPFAM" id="SSF48264">
    <property type="entry name" value="Cytochrome P450"/>
    <property type="match status" value="1"/>
</dbReference>
<comment type="caution">
    <text evidence="11">The sequence shown here is derived from an EMBL/GenBank/DDBJ whole genome shotgun (WGS) entry which is preliminary data.</text>
</comment>
<dbReference type="Proteomes" id="UP000287033">
    <property type="component" value="Unassembled WGS sequence"/>
</dbReference>
<keyword evidence="10" id="KW-1133">Transmembrane helix</keyword>
<comment type="similarity">
    <text evidence="3 9">Belongs to the cytochrome P450 family.</text>
</comment>
<keyword evidence="4 8" id="KW-0479">Metal-binding</keyword>
<evidence type="ECO:0000313" key="12">
    <source>
        <dbReference type="Proteomes" id="UP000287033"/>
    </source>
</evidence>
<accession>A0A401T2K5</accession>
<name>A0A401T2K5_CHIPU</name>
<dbReference type="InterPro" id="IPR008069">
    <property type="entry name" value="Cyt_P450_E_grp-I_CYP2D-like"/>
</dbReference>
<dbReference type="Pfam" id="PF00067">
    <property type="entry name" value="p450"/>
    <property type="match status" value="1"/>
</dbReference>
<organism evidence="11 12">
    <name type="scientific">Chiloscyllium punctatum</name>
    <name type="common">Brownbanded bambooshark</name>
    <name type="synonym">Hemiscyllium punctatum</name>
    <dbReference type="NCBI Taxonomy" id="137246"/>
    <lineage>
        <taxon>Eukaryota</taxon>
        <taxon>Metazoa</taxon>
        <taxon>Chordata</taxon>
        <taxon>Craniata</taxon>
        <taxon>Vertebrata</taxon>
        <taxon>Chondrichthyes</taxon>
        <taxon>Elasmobranchii</taxon>
        <taxon>Galeomorphii</taxon>
        <taxon>Galeoidea</taxon>
        <taxon>Orectolobiformes</taxon>
        <taxon>Hemiscylliidae</taxon>
        <taxon>Chiloscyllium</taxon>
    </lineage>
</organism>
<evidence type="ECO:0000256" key="6">
    <source>
        <dbReference type="ARBA" id="ARBA00023004"/>
    </source>
</evidence>
<comment type="subcellular location">
    <subcellularLocation>
        <location evidence="2">Membrane</location>
    </subcellularLocation>
</comment>
<dbReference type="PRINTS" id="PR01686">
    <property type="entry name" value="EP450ICYP2D"/>
</dbReference>
<feature type="binding site" description="axial binding residue" evidence="8">
    <location>
        <position position="466"/>
    </location>
    <ligand>
        <name>heme</name>
        <dbReference type="ChEBI" id="CHEBI:30413"/>
    </ligand>
    <ligandPart>
        <name>Fe</name>
        <dbReference type="ChEBI" id="CHEBI:18248"/>
    </ligandPart>
</feature>
<dbReference type="AlphaFoldDB" id="A0A401T2K5"/>
<comment type="cofactor">
    <cofactor evidence="1 8">
        <name>heme</name>
        <dbReference type="ChEBI" id="CHEBI:30413"/>
    </cofactor>
</comment>
<evidence type="ECO:0000256" key="8">
    <source>
        <dbReference type="PIRSR" id="PIRSR602401-1"/>
    </source>
</evidence>
<evidence type="ECO:0000256" key="1">
    <source>
        <dbReference type="ARBA" id="ARBA00001971"/>
    </source>
</evidence>
<dbReference type="CDD" id="cd11026">
    <property type="entry name" value="CYP2"/>
    <property type="match status" value="1"/>
</dbReference>
<sequence length="521" mass="60428">MVFDLWLLDKCLSLGIMELSTFPRFFTSVFDRFSVLSLFFVVFALVFDFMKRRKCQNYPPGPRGLPFFGNIFQVNWNSPHLSFAKLWKEYGDVVSVQFGWTNTVILNGYKTLKEALVKKSEDFADRPQFAVYEEIFKMTGEGIVFARYGPWWREQRRFSLSTLRNFGLGKRSLEARILEEAKFLNKQFENAKGLPFDPHISLNNAASNIICSIIFGERFDYQDENFHKFLHYLSEDLALEGGFWGQLLNSFPFIRNLPGPHQKIFKNQWLLVQFIQNIVMRHEELWPPDETRDFIDAFLAEQEKMKHDPKTSFLKSNLLGTAIDLFAAGTESTSTTLRWALLFMVLHPDVQSKVQEEIDSVIGKEKKPALEDREEMPYTNAVIHEIQRAGNIAPISVPHQTYRDTEIMGYTIPKGTMIIPNLSSALFDENVWSTPHQFNPGHFLNSEGSFVRPEDFIPFSAGRRVCLGEQLAKTELFLFFTSMLQQFTFHLPENEPRPNYTESKFGITLSPCPYRLCVKLR</sequence>
<dbReference type="PANTHER" id="PTHR24300:SF1">
    <property type="entry name" value="CYTOCHROME P450 2D6-RELATED"/>
    <property type="match status" value="1"/>
</dbReference>
<dbReference type="STRING" id="137246.A0A401T2K5"/>
<dbReference type="InterPro" id="IPR050182">
    <property type="entry name" value="Cytochrome_P450_fam2"/>
</dbReference>
<gene>
    <name evidence="11" type="ORF">chiPu_0015358</name>
</gene>
<evidence type="ECO:0000256" key="5">
    <source>
        <dbReference type="ARBA" id="ARBA00023002"/>
    </source>
</evidence>
<keyword evidence="9" id="KW-0503">Monooxygenase</keyword>
<dbReference type="OrthoDB" id="3934656at2759"/>
<dbReference type="GO" id="GO:0016020">
    <property type="term" value="C:membrane"/>
    <property type="evidence" value="ECO:0007669"/>
    <property type="project" value="UniProtKB-SubCell"/>
</dbReference>
<keyword evidence="6 8" id="KW-0408">Iron</keyword>
<keyword evidence="10" id="KW-0812">Transmembrane</keyword>
<dbReference type="GO" id="GO:0016712">
    <property type="term" value="F:oxidoreductase activity, acting on paired donors, with incorporation or reduction of molecular oxygen, reduced flavin or flavoprotein as one donor, and incorporation of one atom of oxygen"/>
    <property type="evidence" value="ECO:0007669"/>
    <property type="project" value="InterPro"/>
</dbReference>
<keyword evidence="12" id="KW-1185">Reference proteome</keyword>
<dbReference type="GO" id="GO:0005506">
    <property type="term" value="F:iron ion binding"/>
    <property type="evidence" value="ECO:0007669"/>
    <property type="project" value="InterPro"/>
</dbReference>
<evidence type="ECO:0000256" key="10">
    <source>
        <dbReference type="SAM" id="Phobius"/>
    </source>
</evidence>
<dbReference type="InterPro" id="IPR002401">
    <property type="entry name" value="Cyt_P450_E_grp-I"/>
</dbReference>
<dbReference type="GO" id="GO:0019369">
    <property type="term" value="P:arachidonate metabolic process"/>
    <property type="evidence" value="ECO:0007669"/>
    <property type="project" value="TreeGrafter"/>
</dbReference>
<dbReference type="GO" id="GO:0005737">
    <property type="term" value="C:cytoplasm"/>
    <property type="evidence" value="ECO:0007669"/>
    <property type="project" value="TreeGrafter"/>
</dbReference>
<evidence type="ECO:0000256" key="3">
    <source>
        <dbReference type="ARBA" id="ARBA00010617"/>
    </source>
</evidence>
<dbReference type="PROSITE" id="PS00086">
    <property type="entry name" value="CYTOCHROME_P450"/>
    <property type="match status" value="1"/>
</dbReference>
<dbReference type="InterPro" id="IPR017972">
    <property type="entry name" value="Cyt_P450_CS"/>
</dbReference>
<keyword evidence="7 10" id="KW-0472">Membrane</keyword>
<evidence type="ECO:0000256" key="4">
    <source>
        <dbReference type="ARBA" id="ARBA00022723"/>
    </source>
</evidence>
<evidence type="ECO:0000256" key="2">
    <source>
        <dbReference type="ARBA" id="ARBA00004370"/>
    </source>
</evidence>
<dbReference type="PRINTS" id="PR00385">
    <property type="entry name" value="P450"/>
</dbReference>